<accession>A0A9X0R3R4</accession>
<feature type="signal peptide" evidence="2">
    <location>
        <begin position="1"/>
        <end position="21"/>
    </location>
</feature>
<dbReference type="EMBL" id="JACOMF010000068">
    <property type="protein sequence ID" value="MBC4018645.1"/>
    <property type="molecule type" value="Genomic_DNA"/>
</dbReference>
<feature type="region of interest" description="Disordered" evidence="1">
    <location>
        <begin position="54"/>
        <end position="80"/>
    </location>
</feature>
<evidence type="ECO:0008006" key="5">
    <source>
        <dbReference type="Google" id="ProtNLM"/>
    </source>
</evidence>
<dbReference type="AlphaFoldDB" id="A0A9X0R3R4"/>
<evidence type="ECO:0000256" key="1">
    <source>
        <dbReference type="SAM" id="MobiDB-lite"/>
    </source>
</evidence>
<comment type="caution">
    <text evidence="3">The sequence shown here is derived from an EMBL/GenBank/DDBJ whole genome shotgun (WGS) entry which is preliminary data.</text>
</comment>
<reference evidence="3" key="1">
    <citation type="submission" date="2020-08" db="EMBL/GenBank/DDBJ databases">
        <authorList>
            <person name="Hu Y."/>
            <person name="Nguyen S.V."/>
            <person name="Li F."/>
            <person name="Fanning S."/>
        </authorList>
    </citation>
    <scope>NUCLEOTIDE SEQUENCE</scope>
    <source>
        <strain evidence="3">SYSU D8009</strain>
    </source>
</reference>
<dbReference type="PROSITE" id="PS51257">
    <property type="entry name" value="PROKAR_LIPOPROTEIN"/>
    <property type="match status" value="1"/>
</dbReference>
<name>A0A9X0R3R4_9PROT</name>
<feature type="chain" id="PRO_5040762946" description="Lipoprotein" evidence="2">
    <location>
        <begin position="22"/>
        <end position="80"/>
    </location>
</feature>
<proteinExistence type="predicted"/>
<protein>
    <recommendedName>
        <fullName evidence="5">Lipoprotein</fullName>
    </recommendedName>
</protein>
<organism evidence="3 4">
    <name type="scientific">Siccirubricoccus deserti</name>
    <dbReference type="NCBI Taxonomy" id="2013562"/>
    <lineage>
        <taxon>Bacteria</taxon>
        <taxon>Pseudomonadati</taxon>
        <taxon>Pseudomonadota</taxon>
        <taxon>Alphaproteobacteria</taxon>
        <taxon>Acetobacterales</taxon>
        <taxon>Roseomonadaceae</taxon>
        <taxon>Siccirubricoccus</taxon>
    </lineage>
</organism>
<keyword evidence="4" id="KW-1185">Reference proteome</keyword>
<sequence>MKSFLAVSSLIVLLGGCSLIAALDQMDREADQRACDGFGFRRGTDSYSNCLMQQAAQREEKDQRAQRARDREAFERARKR</sequence>
<keyword evidence="2" id="KW-0732">Signal</keyword>
<gene>
    <name evidence="3" type="ORF">H7965_25615</name>
</gene>
<dbReference type="RefSeq" id="WP_186773391.1">
    <property type="nucleotide sequence ID" value="NZ_JACOMF010000068.1"/>
</dbReference>
<evidence type="ECO:0000313" key="3">
    <source>
        <dbReference type="EMBL" id="MBC4018645.1"/>
    </source>
</evidence>
<feature type="compositionally biased region" description="Basic and acidic residues" evidence="1">
    <location>
        <begin position="57"/>
        <end position="80"/>
    </location>
</feature>
<dbReference type="Proteomes" id="UP000600101">
    <property type="component" value="Unassembled WGS sequence"/>
</dbReference>
<evidence type="ECO:0000313" key="4">
    <source>
        <dbReference type="Proteomes" id="UP000600101"/>
    </source>
</evidence>
<evidence type="ECO:0000256" key="2">
    <source>
        <dbReference type="SAM" id="SignalP"/>
    </source>
</evidence>